<comment type="similarity">
    <text evidence="9">Belongs to the CRISPR-associated exonuclease Cas4 family.</text>
</comment>
<evidence type="ECO:0000256" key="1">
    <source>
        <dbReference type="ARBA" id="ARBA00022722"/>
    </source>
</evidence>
<dbReference type="InterPro" id="IPR011604">
    <property type="entry name" value="PDDEXK-like_dom_sf"/>
</dbReference>
<dbReference type="InterPro" id="IPR022765">
    <property type="entry name" value="Dna2/Cas4_DUF83"/>
</dbReference>
<evidence type="ECO:0000256" key="2">
    <source>
        <dbReference type="ARBA" id="ARBA00022723"/>
    </source>
</evidence>
<keyword evidence="1 9" id="KW-0540">Nuclease</keyword>
<keyword evidence="5 9" id="KW-0408">Iron</keyword>
<dbReference type="GO" id="GO:0046872">
    <property type="term" value="F:metal ion binding"/>
    <property type="evidence" value="ECO:0007669"/>
    <property type="project" value="UniProtKB-KW"/>
</dbReference>
<dbReference type="Proteomes" id="UP000184423">
    <property type="component" value="Unassembled WGS sequence"/>
</dbReference>
<feature type="domain" description="DUF83" evidence="10">
    <location>
        <begin position="11"/>
        <end position="168"/>
    </location>
</feature>
<keyword evidence="6 9" id="KW-0411">Iron-sulfur</keyword>
<evidence type="ECO:0000256" key="5">
    <source>
        <dbReference type="ARBA" id="ARBA00023004"/>
    </source>
</evidence>
<dbReference type="AlphaFoldDB" id="A0A1M4ZN84"/>
<evidence type="ECO:0000259" key="10">
    <source>
        <dbReference type="Pfam" id="PF01930"/>
    </source>
</evidence>
<dbReference type="Pfam" id="PF01930">
    <property type="entry name" value="Cas_Cas4"/>
    <property type="match status" value="1"/>
</dbReference>
<protein>
    <recommendedName>
        <fullName evidence="9">CRISPR-associated exonuclease Cas4</fullName>
        <ecNumber evidence="9">3.1.12.1</ecNumber>
    </recommendedName>
</protein>
<dbReference type="RefSeq" id="WP_084106717.1">
    <property type="nucleotide sequence ID" value="NZ_FQVG01000041.1"/>
</dbReference>
<dbReference type="GO" id="GO:0051607">
    <property type="term" value="P:defense response to virus"/>
    <property type="evidence" value="ECO:0007669"/>
    <property type="project" value="UniProtKB-KW"/>
</dbReference>
<evidence type="ECO:0000256" key="8">
    <source>
        <dbReference type="ARBA" id="ARBA00023211"/>
    </source>
</evidence>
<keyword evidence="4 9" id="KW-0269">Exonuclease</keyword>
<evidence type="ECO:0000313" key="11">
    <source>
        <dbReference type="EMBL" id="SHF19478.1"/>
    </source>
</evidence>
<dbReference type="PANTHER" id="PTHR37168">
    <property type="entry name" value="CRISPR-ASSOCIATED EXONUCLEASE CAS4"/>
    <property type="match status" value="1"/>
</dbReference>
<reference evidence="12" key="1">
    <citation type="submission" date="2016-11" db="EMBL/GenBank/DDBJ databases">
        <authorList>
            <person name="Varghese N."/>
            <person name="Submissions S."/>
        </authorList>
    </citation>
    <scope>NUCLEOTIDE SEQUENCE [LARGE SCALE GENOMIC DNA]</scope>
    <source>
        <strain evidence="12">DSM 10124</strain>
    </source>
</reference>
<name>A0A1M4ZN84_9CLOT</name>
<gene>
    <name evidence="11" type="ORF">SAMN02746091_01969</name>
</gene>
<sequence length="169" mass="20109">MEVPAIDLRATGVEINYLLVCKRKLWFYSKGLTMEHNSNKVEIGKQVHDDKLEGKKTELLIDETIRIDYIDKDLAIHEIKMSRAEEQATKYQILYYIYYLRQKGIQCSKGVVHYPQERRTETIVYDEKAYDDIQNLLNQINYIKQLNIPPKPEFTHKCKKCSYYELCFC</sequence>
<keyword evidence="8 9" id="KW-0464">Manganese</keyword>
<comment type="cofactor">
    <cofactor evidence="9">
        <name>Mg(2+)</name>
        <dbReference type="ChEBI" id="CHEBI:18420"/>
    </cofactor>
    <cofactor evidence="9">
        <name>Mn(2+)</name>
        <dbReference type="ChEBI" id="CHEBI:29035"/>
    </cofactor>
    <text evidence="9">Mg(2+) or Mn(2+) required for ssDNA cleavage activity.</text>
</comment>
<evidence type="ECO:0000256" key="9">
    <source>
        <dbReference type="RuleBase" id="RU365022"/>
    </source>
</evidence>
<keyword evidence="12" id="KW-1185">Reference proteome</keyword>
<dbReference type="GO" id="GO:0004527">
    <property type="term" value="F:exonuclease activity"/>
    <property type="evidence" value="ECO:0007669"/>
    <property type="project" value="UniProtKB-KW"/>
</dbReference>
<keyword evidence="2 9" id="KW-0479">Metal-binding</keyword>
<dbReference type="NCBIfam" id="TIGR00372">
    <property type="entry name" value="cas4"/>
    <property type="match status" value="1"/>
</dbReference>
<evidence type="ECO:0000256" key="6">
    <source>
        <dbReference type="ARBA" id="ARBA00023014"/>
    </source>
</evidence>
<organism evidence="11 12">
    <name type="scientific">Caloramator proteoclasticus DSM 10124</name>
    <dbReference type="NCBI Taxonomy" id="1121262"/>
    <lineage>
        <taxon>Bacteria</taxon>
        <taxon>Bacillati</taxon>
        <taxon>Bacillota</taxon>
        <taxon>Clostridia</taxon>
        <taxon>Eubacteriales</taxon>
        <taxon>Clostridiaceae</taxon>
        <taxon>Caloramator</taxon>
    </lineage>
</organism>
<evidence type="ECO:0000256" key="4">
    <source>
        <dbReference type="ARBA" id="ARBA00022839"/>
    </source>
</evidence>
<evidence type="ECO:0000313" key="12">
    <source>
        <dbReference type="Proteomes" id="UP000184423"/>
    </source>
</evidence>
<dbReference type="EMBL" id="FQVG01000041">
    <property type="protein sequence ID" value="SHF19478.1"/>
    <property type="molecule type" value="Genomic_DNA"/>
</dbReference>
<comment type="cofactor">
    <cofactor evidence="9">
        <name>iron-sulfur cluster</name>
        <dbReference type="ChEBI" id="CHEBI:30408"/>
    </cofactor>
</comment>
<dbReference type="Gene3D" id="3.90.320.10">
    <property type="match status" value="1"/>
</dbReference>
<comment type="function">
    <text evidence="9">CRISPR (clustered regularly interspaced short palindromic repeat) is an adaptive immune system that provides protection against mobile genetic elements (viruses, transposable elements and conjugative plasmids). CRISPR clusters contain sequences complementary to antecedent mobile elements and target invading nucleic acids. CRISPR clusters are transcribed and processed into CRISPR RNA (crRNA).</text>
</comment>
<evidence type="ECO:0000256" key="3">
    <source>
        <dbReference type="ARBA" id="ARBA00022801"/>
    </source>
</evidence>
<accession>A0A1M4ZN84</accession>
<dbReference type="GO" id="GO:0051536">
    <property type="term" value="F:iron-sulfur cluster binding"/>
    <property type="evidence" value="ECO:0007669"/>
    <property type="project" value="UniProtKB-KW"/>
</dbReference>
<dbReference type="EC" id="3.1.12.1" evidence="9"/>
<proteinExistence type="inferred from homology"/>
<keyword evidence="3 9" id="KW-0378">Hydrolase</keyword>
<dbReference type="PANTHER" id="PTHR37168:SF1">
    <property type="entry name" value="CRISPR-ASSOCIATED EXONUCLEASE CAS4"/>
    <property type="match status" value="1"/>
</dbReference>
<evidence type="ECO:0000256" key="7">
    <source>
        <dbReference type="ARBA" id="ARBA00023118"/>
    </source>
</evidence>
<keyword evidence="7 9" id="KW-0051">Antiviral defense</keyword>
<dbReference type="InterPro" id="IPR013343">
    <property type="entry name" value="CRISPR-assoc_prot_Cas4"/>
</dbReference>